<feature type="transmembrane region" description="Helical" evidence="2">
    <location>
        <begin position="193"/>
        <end position="211"/>
    </location>
</feature>
<sequence>MSSRRRSAVSRAIMWFDRRREDPCADDTDHAGTSGEPAVMDVTEAAARRDRTPEEPAPAAQAGPTVPRWPSERVLAPAVMLVLTGIAAGLPLVGNRIFYYWDDTAAAAVGIWHRVAEAVLAGRLPLLELDMWRGGNLVGEAATGMWNPLVLAANLATHQLTNLALAISLVKAGFMVLMAFGTYLVARDHGARPWAAALVGLAFPLAGYNLFMDGTAWINAQMTTALVPYVWWTARRAVHRGGSLFWVVLAGYLCSSIGSPYGLLATALVVLAVMVEGWCSGQRWRVAGVAAAGVATALVTAFVFIPLVGTSVVGYRQDSPTFNDGFLVPTLTDLFGLSNPAFQPFVTTFGLPVMEFPGLYLGWFLLPTLPWLRWGVLRDRWRPLVGLAVFGGASLVLMLGPSNLWMFRWPARLIPFFLLAVALTWAVVASGGFHRTRPVARSALSVSLVAFAGYLGWASVPDTLPRQLLGAAAVLLLLVPLLAGWASRAGGFVLLATGTVGVLALQLTWFPSNANTAGYQFPLHADELRDRFADRYQGMTVQFADLARADPATVEPHGIYRDVLFGSLYTIPEVETLTAYSGIGFSALDGAQCLNFYGSVTCPEAWERFWRRPLGGPAPLVDLLRAETVVAQHALVDVREEPAPPGWERQEVTDFVTVWRRTEPLPHPDGRVSHVPAGVEVTRDEVVGRSGELVDFTRDDPSAPTRLTFARLAWPGYSASVDGAPVPTRTGPDGLLQVELPAGMDGGSLELRWNAPGLGLGMGLLAAGLVLTAGLVLVTTTHRRRRRRSGDSEVSPVEPTRTTEPTSAAPEHERKEDHHDSGHP</sequence>
<protein>
    <recommendedName>
        <fullName evidence="5">YfhO family protein</fullName>
    </recommendedName>
</protein>
<feature type="region of interest" description="Disordered" evidence="1">
    <location>
        <begin position="22"/>
        <end position="66"/>
    </location>
</feature>
<feature type="region of interest" description="Disordered" evidence="1">
    <location>
        <begin position="781"/>
        <end position="824"/>
    </location>
</feature>
<keyword evidence="2" id="KW-0812">Transmembrane</keyword>
<dbReference type="EMBL" id="AUBJ02000001">
    <property type="protein sequence ID" value="MCP2332821.1"/>
    <property type="molecule type" value="Genomic_DNA"/>
</dbReference>
<comment type="caution">
    <text evidence="3">The sequence shown here is derived from an EMBL/GenBank/DDBJ whole genome shotgun (WGS) entry which is preliminary data.</text>
</comment>
<proteinExistence type="predicted"/>
<evidence type="ECO:0000313" key="3">
    <source>
        <dbReference type="EMBL" id="MCP2332821.1"/>
    </source>
</evidence>
<feature type="transmembrane region" description="Helical" evidence="2">
    <location>
        <begin position="163"/>
        <end position="186"/>
    </location>
</feature>
<keyword evidence="2" id="KW-1133">Transmembrane helix</keyword>
<feature type="transmembrane region" description="Helical" evidence="2">
    <location>
        <begin position="349"/>
        <end position="372"/>
    </location>
</feature>
<name>A0ABT1JKX8_ACTCY</name>
<organism evidence="3 4">
    <name type="scientific">Actinoalloteichus caeruleus DSM 43889</name>
    <dbReference type="NCBI Taxonomy" id="1120930"/>
    <lineage>
        <taxon>Bacteria</taxon>
        <taxon>Bacillati</taxon>
        <taxon>Actinomycetota</taxon>
        <taxon>Actinomycetes</taxon>
        <taxon>Pseudonocardiales</taxon>
        <taxon>Pseudonocardiaceae</taxon>
        <taxon>Actinoalloteichus</taxon>
        <taxon>Actinoalloteichus cyanogriseus</taxon>
    </lineage>
</organism>
<feature type="transmembrane region" description="Helical" evidence="2">
    <location>
        <begin position="413"/>
        <end position="431"/>
    </location>
</feature>
<gene>
    <name evidence="3" type="ORF">G443_003091</name>
</gene>
<feature type="transmembrane region" description="Helical" evidence="2">
    <location>
        <begin position="492"/>
        <end position="510"/>
    </location>
</feature>
<keyword evidence="2" id="KW-0472">Membrane</keyword>
<feature type="transmembrane region" description="Helical" evidence="2">
    <location>
        <begin position="443"/>
        <end position="460"/>
    </location>
</feature>
<feature type="transmembrane region" description="Helical" evidence="2">
    <location>
        <begin position="758"/>
        <end position="778"/>
    </location>
</feature>
<evidence type="ECO:0000256" key="2">
    <source>
        <dbReference type="SAM" id="Phobius"/>
    </source>
</evidence>
<feature type="transmembrane region" description="Helical" evidence="2">
    <location>
        <begin position="466"/>
        <end position="485"/>
    </location>
</feature>
<reference evidence="3 4" key="1">
    <citation type="submission" date="2022-06" db="EMBL/GenBank/DDBJ databases">
        <title>Genomic Encyclopedia of Type Strains, Phase I: the one thousand microbial genomes (KMG-I) project.</title>
        <authorList>
            <person name="Kyrpides N."/>
        </authorList>
    </citation>
    <scope>NUCLEOTIDE SEQUENCE [LARGE SCALE GENOMIC DNA]</scope>
    <source>
        <strain evidence="3 4">DSM 43889</strain>
    </source>
</reference>
<feature type="transmembrane region" description="Helical" evidence="2">
    <location>
        <begin position="286"/>
        <end position="308"/>
    </location>
</feature>
<feature type="compositionally biased region" description="Basic and acidic residues" evidence="1">
    <location>
        <begin position="810"/>
        <end position="824"/>
    </location>
</feature>
<feature type="transmembrane region" description="Helical" evidence="2">
    <location>
        <begin position="74"/>
        <end position="93"/>
    </location>
</feature>
<evidence type="ECO:0008006" key="5">
    <source>
        <dbReference type="Google" id="ProtNLM"/>
    </source>
</evidence>
<evidence type="ECO:0000313" key="4">
    <source>
        <dbReference type="Proteomes" id="UP000791080"/>
    </source>
</evidence>
<accession>A0ABT1JKX8</accession>
<feature type="transmembrane region" description="Helical" evidence="2">
    <location>
        <begin position="244"/>
        <end position="274"/>
    </location>
</feature>
<evidence type="ECO:0000256" key="1">
    <source>
        <dbReference type="SAM" id="MobiDB-lite"/>
    </source>
</evidence>
<feature type="transmembrane region" description="Helical" evidence="2">
    <location>
        <begin position="384"/>
        <end position="407"/>
    </location>
</feature>
<dbReference type="Proteomes" id="UP000791080">
    <property type="component" value="Unassembled WGS sequence"/>
</dbReference>
<keyword evidence="4" id="KW-1185">Reference proteome</keyword>